<dbReference type="EMBL" id="ARYI01000022">
    <property type="protein sequence ID" value="KCZ86722.1"/>
    <property type="molecule type" value="Genomic_DNA"/>
</dbReference>
<name>A0A059F7Z7_9PROT</name>
<dbReference type="AlphaFoldDB" id="A0A059F7Z7"/>
<keyword evidence="2" id="KW-1185">Reference proteome</keyword>
<evidence type="ECO:0000313" key="1">
    <source>
        <dbReference type="EMBL" id="KCZ86722.1"/>
    </source>
</evidence>
<gene>
    <name evidence="1" type="ORF">HHI_16766</name>
</gene>
<dbReference type="Proteomes" id="UP000025061">
    <property type="component" value="Unassembled WGS sequence"/>
</dbReference>
<reference evidence="1 2" key="1">
    <citation type="submission" date="2013-04" db="EMBL/GenBank/DDBJ databases">
        <title>Hyphomonas hirschiana VP5 Genome Sequencing.</title>
        <authorList>
            <person name="Lai Q."/>
            <person name="Shao Z."/>
        </authorList>
    </citation>
    <scope>NUCLEOTIDE SEQUENCE [LARGE SCALE GENOMIC DNA]</scope>
    <source>
        <strain evidence="1 2">VP5</strain>
    </source>
</reference>
<protein>
    <submittedName>
        <fullName evidence="1">Uncharacterized protein</fullName>
    </submittedName>
</protein>
<organism evidence="1 2">
    <name type="scientific">Hyphomonas hirschiana VP5</name>
    <dbReference type="NCBI Taxonomy" id="1280951"/>
    <lineage>
        <taxon>Bacteria</taxon>
        <taxon>Pseudomonadati</taxon>
        <taxon>Pseudomonadota</taxon>
        <taxon>Alphaproteobacteria</taxon>
        <taxon>Hyphomonadales</taxon>
        <taxon>Hyphomonadaceae</taxon>
        <taxon>Hyphomonas</taxon>
    </lineage>
</organism>
<evidence type="ECO:0000313" key="2">
    <source>
        <dbReference type="Proteomes" id="UP000025061"/>
    </source>
</evidence>
<dbReference type="PATRIC" id="fig|1280951.3.peg.3379"/>
<proteinExistence type="predicted"/>
<accession>A0A059F7Z7</accession>
<comment type="caution">
    <text evidence="1">The sequence shown here is derived from an EMBL/GenBank/DDBJ whole genome shotgun (WGS) entry which is preliminary data.</text>
</comment>
<sequence length="212" mass="22380">MDVAAVSALHDRGEQIGREVLEFGVGIEVDVKEATVYGAFYRLLPVGDEQEAFDDEADFTLGVAWAGTGYSADVSANWLTFPGEEAESSLELAGAVTLDAPYAPTLVGFYDADLEDWGLEIAAGPEWEAGLWTVYALGRAGFVHPGDGSAHRSYGGVEIGASRPAAEFAEFGFFARADVSDEDAFARRINGGEVTAFRSSGISAGISLSLSH</sequence>